<dbReference type="CDD" id="cd00082">
    <property type="entry name" value="HisKA"/>
    <property type="match status" value="1"/>
</dbReference>
<evidence type="ECO:0000256" key="5">
    <source>
        <dbReference type="ARBA" id="ARBA00022777"/>
    </source>
</evidence>
<evidence type="ECO:0000313" key="10">
    <source>
        <dbReference type="Proteomes" id="UP000185860"/>
    </source>
</evidence>
<dbReference type="InterPro" id="IPR003594">
    <property type="entry name" value="HATPase_dom"/>
</dbReference>
<dbReference type="EC" id="2.7.13.3" evidence="2"/>
<protein>
    <recommendedName>
        <fullName evidence="2">histidine kinase</fullName>
        <ecNumber evidence="2">2.7.13.3</ecNumber>
    </recommendedName>
</protein>
<dbReference type="Proteomes" id="UP000185860">
    <property type="component" value="Unassembled WGS sequence"/>
</dbReference>
<keyword evidence="7" id="KW-0472">Membrane</keyword>
<evidence type="ECO:0000313" key="9">
    <source>
        <dbReference type="EMBL" id="OKH32279.1"/>
    </source>
</evidence>
<dbReference type="PANTHER" id="PTHR43711:SF1">
    <property type="entry name" value="HISTIDINE KINASE 1"/>
    <property type="match status" value="1"/>
</dbReference>
<dbReference type="GO" id="GO:0000155">
    <property type="term" value="F:phosphorelay sensor kinase activity"/>
    <property type="evidence" value="ECO:0007669"/>
    <property type="project" value="InterPro"/>
</dbReference>
<keyword evidence="6" id="KW-0902">Two-component regulatory system</keyword>
<dbReference type="Pfam" id="PF00512">
    <property type="entry name" value="HisKA"/>
    <property type="match status" value="1"/>
</dbReference>
<dbReference type="InterPro" id="IPR036097">
    <property type="entry name" value="HisK_dim/P_sf"/>
</dbReference>
<evidence type="ECO:0000256" key="4">
    <source>
        <dbReference type="ARBA" id="ARBA00022679"/>
    </source>
</evidence>
<evidence type="ECO:0000259" key="8">
    <source>
        <dbReference type="PROSITE" id="PS50109"/>
    </source>
</evidence>
<organism evidence="9 10">
    <name type="scientific">[Phormidium ambiguum] IAM M-71</name>
    <dbReference type="NCBI Taxonomy" id="454136"/>
    <lineage>
        <taxon>Bacteria</taxon>
        <taxon>Bacillati</taxon>
        <taxon>Cyanobacteriota</taxon>
        <taxon>Cyanophyceae</taxon>
        <taxon>Oscillatoriophycideae</taxon>
        <taxon>Aerosakkonematales</taxon>
        <taxon>Aerosakkonemataceae</taxon>
        <taxon>Floridanema</taxon>
    </lineage>
</organism>
<dbReference type="Gene3D" id="1.10.287.130">
    <property type="match status" value="1"/>
</dbReference>
<comment type="catalytic activity">
    <reaction evidence="1">
        <text>ATP + protein L-histidine = ADP + protein N-phospho-L-histidine.</text>
        <dbReference type="EC" id="2.7.13.3"/>
    </reaction>
</comment>
<comment type="caution">
    <text evidence="9">The sequence shown here is derived from an EMBL/GenBank/DDBJ whole genome shotgun (WGS) entry which is preliminary data.</text>
</comment>
<dbReference type="EMBL" id="MRCE01000041">
    <property type="protein sequence ID" value="OKH32279.1"/>
    <property type="molecule type" value="Genomic_DNA"/>
</dbReference>
<reference evidence="9 10" key="1">
    <citation type="submission" date="2016-11" db="EMBL/GenBank/DDBJ databases">
        <title>Draft Genome Sequences of Nine Cyanobacterial Strains from Diverse Habitats.</title>
        <authorList>
            <person name="Zhu T."/>
            <person name="Hou S."/>
            <person name="Lu X."/>
            <person name="Hess W.R."/>
        </authorList>
    </citation>
    <scope>NUCLEOTIDE SEQUENCE [LARGE SCALE GENOMIC DNA]</scope>
    <source>
        <strain evidence="9 10">IAM M-71</strain>
    </source>
</reference>
<dbReference type="PRINTS" id="PR00344">
    <property type="entry name" value="BCTRLSENSOR"/>
</dbReference>
<feature type="transmembrane region" description="Helical" evidence="7">
    <location>
        <begin position="12"/>
        <end position="30"/>
    </location>
</feature>
<evidence type="ECO:0000256" key="3">
    <source>
        <dbReference type="ARBA" id="ARBA00022553"/>
    </source>
</evidence>
<evidence type="ECO:0000256" key="6">
    <source>
        <dbReference type="ARBA" id="ARBA00023012"/>
    </source>
</evidence>
<proteinExistence type="predicted"/>
<dbReference type="SUPFAM" id="SSF47384">
    <property type="entry name" value="Homodimeric domain of signal transducing histidine kinase"/>
    <property type="match status" value="1"/>
</dbReference>
<keyword evidence="3" id="KW-0597">Phosphoprotein</keyword>
<dbReference type="SMART" id="SM00388">
    <property type="entry name" value="HisKA"/>
    <property type="match status" value="1"/>
</dbReference>
<dbReference type="SUPFAM" id="SSF55874">
    <property type="entry name" value="ATPase domain of HSP90 chaperone/DNA topoisomerase II/histidine kinase"/>
    <property type="match status" value="1"/>
</dbReference>
<evidence type="ECO:0000256" key="1">
    <source>
        <dbReference type="ARBA" id="ARBA00000085"/>
    </source>
</evidence>
<feature type="transmembrane region" description="Helical" evidence="7">
    <location>
        <begin position="165"/>
        <end position="186"/>
    </location>
</feature>
<dbReference type="RefSeq" id="WP_073596540.1">
    <property type="nucleotide sequence ID" value="NZ_MRCE01000041.1"/>
</dbReference>
<dbReference type="InterPro" id="IPR004358">
    <property type="entry name" value="Sig_transdc_His_kin-like_C"/>
</dbReference>
<dbReference type="Gene3D" id="3.30.565.10">
    <property type="entry name" value="Histidine kinase-like ATPase, C-terminal domain"/>
    <property type="match status" value="1"/>
</dbReference>
<keyword evidence="5 9" id="KW-0418">Kinase</keyword>
<dbReference type="FunFam" id="3.30.565.10:FF:000006">
    <property type="entry name" value="Sensor histidine kinase WalK"/>
    <property type="match status" value="1"/>
</dbReference>
<accession>A0A1U7I797</accession>
<dbReference type="OrthoDB" id="9813151at2"/>
<gene>
    <name evidence="9" type="ORF">NIES2119_26760</name>
</gene>
<keyword evidence="4" id="KW-0808">Transferase</keyword>
<keyword evidence="7" id="KW-0812">Transmembrane</keyword>
<dbReference type="InterPro" id="IPR005467">
    <property type="entry name" value="His_kinase_dom"/>
</dbReference>
<feature type="domain" description="Histidine kinase" evidence="8">
    <location>
        <begin position="206"/>
        <end position="423"/>
    </location>
</feature>
<dbReference type="Pfam" id="PF02518">
    <property type="entry name" value="HATPase_c"/>
    <property type="match status" value="1"/>
</dbReference>
<dbReference type="SMART" id="SM00387">
    <property type="entry name" value="HATPase_c"/>
    <property type="match status" value="1"/>
</dbReference>
<dbReference type="PROSITE" id="PS50109">
    <property type="entry name" value="HIS_KIN"/>
    <property type="match status" value="1"/>
</dbReference>
<sequence length="423" mass="47541">MFSRSRQNLARWFTLSMGSVFLVFVALFYLREAHDRLRFFDRTLFNISEIIAANVEEIVYQNQRQIDLENVPILGSDAIRLDKEVLFARWYNPEKQLLQFIGPIPQTTLNSKLGFETIYGEGSDNYSGKLRQLTLPVYQEGKLLGYLQIAASLAPVEIPLQQLQIFLVIVVPCMLLTIALIGWFLGGAAMQPIRQSYQQLQQFTADAAHELRAPLAGIVSNAQVGLMEPIDPQEQTSRLQTIAKVAESMGVLLGHLLFLARNEGKLPPEALRSTDLVNLLQPIVEEYRQQTATKNLTFTANLPDRPLILKVEPDLIRQAIINLLSNACRYTLSGGKIELTIISQPRWVIIQVKDTGIGIGEEDLQRIFDRFYRVDKVRTYQTGGFGLGLAITHQIIAAHNGQISVKSTLGKGSTFEIRLPISH</sequence>
<dbReference type="PANTHER" id="PTHR43711">
    <property type="entry name" value="TWO-COMPONENT HISTIDINE KINASE"/>
    <property type="match status" value="1"/>
</dbReference>
<dbReference type="AlphaFoldDB" id="A0A1U7I797"/>
<keyword evidence="7" id="KW-1133">Transmembrane helix</keyword>
<dbReference type="InterPro" id="IPR050736">
    <property type="entry name" value="Sensor_HK_Regulatory"/>
</dbReference>
<evidence type="ECO:0000256" key="7">
    <source>
        <dbReference type="SAM" id="Phobius"/>
    </source>
</evidence>
<evidence type="ECO:0000256" key="2">
    <source>
        <dbReference type="ARBA" id="ARBA00012438"/>
    </source>
</evidence>
<name>A0A1U7I797_9CYAN</name>
<dbReference type="InterPro" id="IPR036890">
    <property type="entry name" value="HATPase_C_sf"/>
</dbReference>
<dbReference type="InterPro" id="IPR003661">
    <property type="entry name" value="HisK_dim/P_dom"/>
</dbReference>
<dbReference type="STRING" id="454136.NIES2119_26760"/>